<organism evidence="1 2">
    <name type="scientific">Streptomyces longisporus</name>
    <dbReference type="NCBI Taxonomy" id="1948"/>
    <lineage>
        <taxon>Bacteria</taxon>
        <taxon>Bacillati</taxon>
        <taxon>Actinomycetota</taxon>
        <taxon>Actinomycetes</taxon>
        <taxon>Kitasatosporales</taxon>
        <taxon>Streptomycetaceae</taxon>
        <taxon>Streptomyces</taxon>
    </lineage>
</organism>
<dbReference type="EMBL" id="BAAASG010000025">
    <property type="protein sequence ID" value="GAA2518791.1"/>
    <property type="molecule type" value="Genomic_DNA"/>
</dbReference>
<keyword evidence="2" id="KW-1185">Reference proteome</keyword>
<sequence length="67" mass="7165">MTLAPAAVIAFAWEPSVHTAHTLPAPVVMVGWSAAVPPARFASREKFLPPSVDRATWMPPVSVLSSR</sequence>
<proteinExistence type="predicted"/>
<evidence type="ECO:0000313" key="1">
    <source>
        <dbReference type="EMBL" id="GAA2518791.1"/>
    </source>
</evidence>
<evidence type="ECO:0008006" key="3">
    <source>
        <dbReference type="Google" id="ProtNLM"/>
    </source>
</evidence>
<comment type="caution">
    <text evidence="1">The sequence shown here is derived from an EMBL/GenBank/DDBJ whole genome shotgun (WGS) entry which is preliminary data.</text>
</comment>
<dbReference type="Proteomes" id="UP001501777">
    <property type="component" value="Unassembled WGS sequence"/>
</dbReference>
<accession>A0ABP6AME8</accession>
<gene>
    <name evidence="1" type="ORF">GCM10010276_80890</name>
</gene>
<reference evidence="2" key="1">
    <citation type="journal article" date="2019" name="Int. J. Syst. Evol. Microbiol.">
        <title>The Global Catalogue of Microorganisms (GCM) 10K type strain sequencing project: providing services to taxonomists for standard genome sequencing and annotation.</title>
        <authorList>
            <consortium name="The Broad Institute Genomics Platform"/>
            <consortium name="The Broad Institute Genome Sequencing Center for Infectious Disease"/>
            <person name="Wu L."/>
            <person name="Ma J."/>
        </authorList>
    </citation>
    <scope>NUCLEOTIDE SEQUENCE [LARGE SCALE GENOMIC DNA]</scope>
    <source>
        <strain evidence="2">JCM 4395</strain>
    </source>
</reference>
<protein>
    <recommendedName>
        <fullName evidence="3">Secreted protein</fullName>
    </recommendedName>
</protein>
<name>A0ABP6AME8_STRLO</name>
<evidence type="ECO:0000313" key="2">
    <source>
        <dbReference type="Proteomes" id="UP001501777"/>
    </source>
</evidence>